<reference evidence="3 4" key="1">
    <citation type="submission" date="2019-01" db="EMBL/GenBank/DDBJ databases">
        <title>Genome sequences of marine Pseudoalteromonas species.</title>
        <authorList>
            <person name="Boraston A.B."/>
            <person name="Hehemann J.-H."/>
            <person name="Vickers C.J."/>
            <person name="Salama-Alber O."/>
            <person name="Abe K."/>
            <person name="Hettle A.J."/>
        </authorList>
    </citation>
    <scope>NUCLEOTIDE SEQUENCE [LARGE SCALE GENOMIC DNA]</scope>
    <source>
        <strain evidence="3 4">PS47</strain>
    </source>
</reference>
<keyword evidence="1" id="KW-0175">Coiled coil</keyword>
<dbReference type="Proteomes" id="UP000322915">
    <property type="component" value="Unassembled WGS sequence"/>
</dbReference>
<evidence type="ECO:0008006" key="5">
    <source>
        <dbReference type="Google" id="ProtNLM"/>
    </source>
</evidence>
<gene>
    <name evidence="3" type="ORF">EU509_12615</name>
</gene>
<evidence type="ECO:0000256" key="1">
    <source>
        <dbReference type="SAM" id="Coils"/>
    </source>
</evidence>
<keyword evidence="4" id="KW-1185">Reference proteome</keyword>
<sequence length="179" mass="20375">MKISAAPIPYQVHSSNTQPLAQSDKLPVEKASEEKSEEENDEEPKYVLSKFLDTKAQKYSEDNATFGDQYKNLEKVYKHFTGRVIALQEQINKLKQSPVQRSLTINTSASEPNKSDASLTLDAEHLGSKKYKNTQQQEQIDMLELQLGELKSEQAAIKQQMVELVISEMKRRGDHDYTV</sequence>
<organism evidence="3 4">
    <name type="scientific">Pseudoalteromonas fuliginea</name>
    <dbReference type="NCBI Taxonomy" id="1872678"/>
    <lineage>
        <taxon>Bacteria</taxon>
        <taxon>Pseudomonadati</taxon>
        <taxon>Pseudomonadota</taxon>
        <taxon>Gammaproteobacteria</taxon>
        <taxon>Alteromonadales</taxon>
        <taxon>Pseudoalteromonadaceae</taxon>
        <taxon>Pseudoalteromonas</taxon>
    </lineage>
</organism>
<evidence type="ECO:0000313" key="4">
    <source>
        <dbReference type="Proteomes" id="UP000322915"/>
    </source>
</evidence>
<accession>A0ABQ6RGW5</accession>
<name>A0ABQ6RGW5_9GAMM</name>
<proteinExistence type="predicted"/>
<dbReference type="RefSeq" id="WP_149606202.1">
    <property type="nucleotide sequence ID" value="NZ_SEUJ01000072.1"/>
</dbReference>
<evidence type="ECO:0000256" key="2">
    <source>
        <dbReference type="SAM" id="MobiDB-lite"/>
    </source>
</evidence>
<protein>
    <recommendedName>
        <fullName evidence="5">Orphan protein</fullName>
    </recommendedName>
</protein>
<dbReference type="EMBL" id="SEUJ01000072">
    <property type="protein sequence ID" value="KAA1154327.1"/>
    <property type="molecule type" value="Genomic_DNA"/>
</dbReference>
<feature type="coiled-coil region" evidence="1">
    <location>
        <begin position="133"/>
        <end position="160"/>
    </location>
</feature>
<feature type="compositionally biased region" description="Polar residues" evidence="2">
    <location>
        <begin position="12"/>
        <end position="21"/>
    </location>
</feature>
<comment type="caution">
    <text evidence="3">The sequence shown here is derived from an EMBL/GenBank/DDBJ whole genome shotgun (WGS) entry which is preliminary data.</text>
</comment>
<evidence type="ECO:0000313" key="3">
    <source>
        <dbReference type="EMBL" id="KAA1154327.1"/>
    </source>
</evidence>
<feature type="region of interest" description="Disordered" evidence="2">
    <location>
        <begin position="1"/>
        <end position="45"/>
    </location>
</feature>